<feature type="domain" description="KRAB" evidence="1">
    <location>
        <begin position="28"/>
        <end position="103"/>
    </location>
</feature>
<dbReference type="CDD" id="cd07765">
    <property type="entry name" value="KRAB_A-box"/>
    <property type="match status" value="1"/>
</dbReference>
<dbReference type="SUPFAM" id="SSF109640">
    <property type="entry name" value="KRAB domain (Kruppel-associated box)"/>
    <property type="match status" value="1"/>
</dbReference>
<dbReference type="InterPro" id="IPR001909">
    <property type="entry name" value="KRAB"/>
</dbReference>
<protein>
    <recommendedName>
        <fullName evidence="1">KRAB domain-containing protein</fullName>
    </recommendedName>
</protein>
<dbReference type="InterPro" id="IPR036051">
    <property type="entry name" value="KRAB_dom_sf"/>
</dbReference>
<keyword evidence="3" id="KW-1185">Reference proteome</keyword>
<reference evidence="2" key="2">
    <citation type="submission" date="2025-09" db="UniProtKB">
        <authorList>
            <consortium name="Ensembl"/>
        </authorList>
    </citation>
    <scope>IDENTIFICATION</scope>
</reference>
<evidence type="ECO:0000313" key="2">
    <source>
        <dbReference type="Ensembl" id="ENSLLTP00000013362.1"/>
    </source>
</evidence>
<reference evidence="2" key="1">
    <citation type="submission" date="2025-08" db="UniProtKB">
        <authorList>
            <consortium name="Ensembl"/>
        </authorList>
    </citation>
    <scope>IDENTIFICATION</scope>
</reference>
<dbReference type="PROSITE" id="PS50805">
    <property type="entry name" value="KRAB"/>
    <property type="match status" value="1"/>
</dbReference>
<evidence type="ECO:0000313" key="3">
    <source>
        <dbReference type="Proteomes" id="UP000694406"/>
    </source>
</evidence>
<sequence>MFYQNSYSSLSYPFHPYLGPISTYDPSSDPQEVGVRFTKGEWALLDSSQRVLHGEVMMETSRNLACLSKKLSGFLFQIEEQKCRRNNQPVSSFQEIVNPLLVF</sequence>
<dbReference type="GeneTree" id="ENSGT01150000287324"/>
<name>A0A8C5S5E2_LATLA</name>
<accession>A0A8C5S5E2</accession>
<dbReference type="Proteomes" id="UP000694406">
    <property type="component" value="Unplaced"/>
</dbReference>
<dbReference type="AlphaFoldDB" id="A0A8C5S5E2"/>
<dbReference type="Pfam" id="PF01352">
    <property type="entry name" value="KRAB"/>
    <property type="match status" value="1"/>
</dbReference>
<proteinExistence type="predicted"/>
<dbReference type="Ensembl" id="ENSLLTT00000013876.1">
    <property type="protein sequence ID" value="ENSLLTP00000013362.1"/>
    <property type="gene ID" value="ENSLLTG00000010208.1"/>
</dbReference>
<organism evidence="2 3">
    <name type="scientific">Laticauda laticaudata</name>
    <name type="common">Blue-ringed sea krait</name>
    <name type="synonym">Blue-lipped sea krait</name>
    <dbReference type="NCBI Taxonomy" id="8630"/>
    <lineage>
        <taxon>Eukaryota</taxon>
        <taxon>Metazoa</taxon>
        <taxon>Chordata</taxon>
        <taxon>Craniata</taxon>
        <taxon>Vertebrata</taxon>
        <taxon>Euteleostomi</taxon>
        <taxon>Lepidosauria</taxon>
        <taxon>Squamata</taxon>
        <taxon>Bifurcata</taxon>
        <taxon>Unidentata</taxon>
        <taxon>Episquamata</taxon>
        <taxon>Toxicofera</taxon>
        <taxon>Serpentes</taxon>
        <taxon>Colubroidea</taxon>
        <taxon>Elapidae</taxon>
        <taxon>Laticaudinae</taxon>
        <taxon>Laticauda</taxon>
    </lineage>
</organism>
<dbReference type="SMART" id="SM00349">
    <property type="entry name" value="KRAB"/>
    <property type="match status" value="1"/>
</dbReference>
<evidence type="ECO:0000259" key="1">
    <source>
        <dbReference type="PROSITE" id="PS50805"/>
    </source>
</evidence>
<dbReference type="GO" id="GO:0006355">
    <property type="term" value="P:regulation of DNA-templated transcription"/>
    <property type="evidence" value="ECO:0007669"/>
    <property type="project" value="InterPro"/>
</dbReference>
<dbReference type="Gene3D" id="6.10.140.140">
    <property type="match status" value="1"/>
</dbReference>